<dbReference type="PANTHER" id="PTHR23339">
    <property type="entry name" value="TYROSINE SPECIFIC PROTEIN PHOSPHATASE AND DUAL SPECIFICITY PROTEIN PHOSPHATASE"/>
    <property type="match status" value="1"/>
</dbReference>
<dbReference type="FunFam" id="3.90.190.10:FF:000105">
    <property type="entry name" value="Protein tyrosine phosphatase type IVA 3"/>
    <property type="match status" value="1"/>
</dbReference>
<dbReference type="KEGG" id="goe:100903474"/>
<keyword evidence="20" id="KW-1185">Reference proteome</keyword>
<evidence type="ECO:0000256" key="9">
    <source>
        <dbReference type="ARBA" id="ARBA00023136"/>
    </source>
</evidence>
<evidence type="ECO:0000256" key="16">
    <source>
        <dbReference type="ARBA" id="ARBA00069015"/>
    </source>
</evidence>
<organism evidence="20 21">
    <name type="scientific">Galendromus occidentalis</name>
    <name type="common">western predatory mite</name>
    <dbReference type="NCBI Taxonomy" id="34638"/>
    <lineage>
        <taxon>Eukaryota</taxon>
        <taxon>Metazoa</taxon>
        <taxon>Ecdysozoa</taxon>
        <taxon>Arthropoda</taxon>
        <taxon>Chelicerata</taxon>
        <taxon>Arachnida</taxon>
        <taxon>Acari</taxon>
        <taxon>Parasitiformes</taxon>
        <taxon>Mesostigmata</taxon>
        <taxon>Gamasina</taxon>
        <taxon>Phytoseioidea</taxon>
        <taxon>Phytoseiidae</taxon>
        <taxon>Typhlodrominae</taxon>
        <taxon>Galendromus</taxon>
    </lineage>
</organism>
<dbReference type="AlphaFoldDB" id="A0AAJ6QWV5"/>
<keyword evidence="5" id="KW-0488">Methylation</keyword>
<dbReference type="InterPro" id="IPR003595">
    <property type="entry name" value="Tyr_Pase_cat"/>
</dbReference>
<comment type="catalytic activity">
    <reaction evidence="13">
        <text>O-phospho-L-tyrosyl-[protein] + H2O = L-tyrosyl-[protein] + phosphate</text>
        <dbReference type="Rhea" id="RHEA:10684"/>
        <dbReference type="Rhea" id="RHEA-COMP:10136"/>
        <dbReference type="Rhea" id="RHEA-COMP:20101"/>
        <dbReference type="ChEBI" id="CHEBI:15377"/>
        <dbReference type="ChEBI" id="CHEBI:43474"/>
        <dbReference type="ChEBI" id="CHEBI:46858"/>
        <dbReference type="ChEBI" id="CHEBI:61978"/>
        <dbReference type="EC" id="3.1.3.48"/>
    </reaction>
</comment>
<proteinExistence type="predicted"/>
<keyword evidence="12" id="KW-0636">Prenylation</keyword>
<evidence type="ECO:0000256" key="8">
    <source>
        <dbReference type="ARBA" id="ARBA00022912"/>
    </source>
</evidence>
<dbReference type="GO" id="GO:0005769">
    <property type="term" value="C:early endosome"/>
    <property type="evidence" value="ECO:0007669"/>
    <property type="project" value="UniProtKB-SubCell"/>
</dbReference>
<evidence type="ECO:0000256" key="5">
    <source>
        <dbReference type="ARBA" id="ARBA00022481"/>
    </source>
</evidence>
<reference evidence="21" key="1">
    <citation type="submission" date="2025-08" db="UniProtKB">
        <authorList>
            <consortium name="RefSeq"/>
        </authorList>
    </citation>
    <scope>IDENTIFICATION</scope>
</reference>
<dbReference type="InterPro" id="IPR050561">
    <property type="entry name" value="PTP"/>
</dbReference>
<evidence type="ECO:0000313" key="21">
    <source>
        <dbReference type="RefSeq" id="XP_003746530.1"/>
    </source>
</evidence>
<feature type="domain" description="Tyrosine-protein phosphatase" evidence="18">
    <location>
        <begin position="32"/>
        <end position="185"/>
    </location>
</feature>
<dbReference type="GeneID" id="100903474"/>
<evidence type="ECO:0000256" key="3">
    <source>
        <dbReference type="ARBA" id="ARBA00013064"/>
    </source>
</evidence>
<dbReference type="PROSITE" id="PS50054">
    <property type="entry name" value="TYR_PHOSPHATASE_DUAL"/>
    <property type="match status" value="1"/>
</dbReference>
<evidence type="ECO:0000313" key="20">
    <source>
        <dbReference type="Proteomes" id="UP000694867"/>
    </source>
</evidence>
<comment type="function">
    <text evidence="14">Protein tyrosine phosphatase which stimulates progression from G1 into S phase during mitosis. Enhances cell proliferation, cell motility and invasive activity, and promotes cancer metastasis. May be involved in the progression of cardiac hypertrophy by inhibiting intracellular calcium mobilization in response to angiotensin II.</text>
</comment>
<dbReference type="SUPFAM" id="SSF52799">
    <property type="entry name" value="(Phosphotyrosine protein) phosphatases II"/>
    <property type="match status" value="1"/>
</dbReference>
<protein>
    <recommendedName>
        <fullName evidence="16">Protein tyrosine phosphatase type IVA 3</fullName>
        <ecNumber evidence="3">3.1.3.48</ecNumber>
    </recommendedName>
    <alternativeName>
        <fullName evidence="17">Protein-tyrosine phosphatase 4a3</fullName>
    </alternativeName>
</protein>
<evidence type="ECO:0000256" key="6">
    <source>
        <dbReference type="ARBA" id="ARBA00022753"/>
    </source>
</evidence>
<dbReference type="Pfam" id="PF22785">
    <property type="entry name" value="Tc-R-P"/>
    <property type="match status" value="1"/>
</dbReference>
<evidence type="ECO:0000256" key="1">
    <source>
        <dbReference type="ARBA" id="ARBA00004236"/>
    </source>
</evidence>
<keyword evidence="10" id="KW-1015">Disulfide bond</keyword>
<evidence type="ECO:0000259" key="18">
    <source>
        <dbReference type="PROSITE" id="PS50054"/>
    </source>
</evidence>
<dbReference type="GO" id="GO:0043542">
    <property type="term" value="P:endothelial cell migration"/>
    <property type="evidence" value="ECO:0007669"/>
    <property type="project" value="UniProtKB-ARBA"/>
</dbReference>
<evidence type="ECO:0000256" key="7">
    <source>
        <dbReference type="ARBA" id="ARBA00022801"/>
    </source>
</evidence>
<dbReference type="InterPro" id="IPR029021">
    <property type="entry name" value="Prot-tyrosine_phosphatase-like"/>
</dbReference>
<dbReference type="EC" id="3.1.3.48" evidence="3"/>
<keyword evidence="11" id="KW-0449">Lipoprotein</keyword>
<dbReference type="Proteomes" id="UP000694867">
    <property type="component" value="Unplaced"/>
</dbReference>
<evidence type="ECO:0000256" key="2">
    <source>
        <dbReference type="ARBA" id="ARBA00004412"/>
    </source>
</evidence>
<dbReference type="GO" id="GO:0009966">
    <property type="term" value="P:regulation of signal transduction"/>
    <property type="evidence" value="ECO:0007669"/>
    <property type="project" value="UniProtKB-ARBA"/>
</dbReference>
<keyword evidence="7" id="KW-0378">Hydrolase</keyword>
<dbReference type="SMART" id="SM00404">
    <property type="entry name" value="PTPc_motif"/>
    <property type="match status" value="1"/>
</dbReference>
<dbReference type="InterPro" id="IPR020422">
    <property type="entry name" value="TYR_PHOSPHATASE_DUAL_dom"/>
</dbReference>
<comment type="subunit">
    <text evidence="15">Interacts with tubulin.</text>
</comment>
<dbReference type="RefSeq" id="XP_003746530.1">
    <property type="nucleotide sequence ID" value="XM_003746482.1"/>
</dbReference>
<dbReference type="PROSITE" id="PS50056">
    <property type="entry name" value="TYR_PHOSPHATASE_2"/>
    <property type="match status" value="1"/>
</dbReference>
<evidence type="ECO:0000256" key="12">
    <source>
        <dbReference type="ARBA" id="ARBA00023289"/>
    </source>
</evidence>
<dbReference type="GO" id="GO:0005886">
    <property type="term" value="C:plasma membrane"/>
    <property type="evidence" value="ECO:0007669"/>
    <property type="project" value="UniProtKB-SubCell"/>
</dbReference>
<evidence type="ECO:0000256" key="13">
    <source>
        <dbReference type="ARBA" id="ARBA00051722"/>
    </source>
</evidence>
<gene>
    <name evidence="21" type="primary">LOC100903474</name>
</gene>
<evidence type="ECO:0000256" key="10">
    <source>
        <dbReference type="ARBA" id="ARBA00023157"/>
    </source>
</evidence>
<dbReference type="CDD" id="cd14500">
    <property type="entry name" value="PTP-IVa"/>
    <property type="match status" value="1"/>
</dbReference>
<accession>A0AAJ6QWV5</accession>
<evidence type="ECO:0000256" key="4">
    <source>
        <dbReference type="ARBA" id="ARBA00022475"/>
    </source>
</evidence>
<evidence type="ECO:0000256" key="17">
    <source>
        <dbReference type="ARBA" id="ARBA00082375"/>
    </source>
</evidence>
<dbReference type="InterPro" id="IPR000387">
    <property type="entry name" value="Tyr_Pase_dom"/>
</dbReference>
<keyword evidence="4" id="KW-1003">Cell membrane</keyword>
<evidence type="ECO:0000259" key="19">
    <source>
        <dbReference type="PROSITE" id="PS50056"/>
    </source>
</evidence>
<dbReference type="GO" id="GO:0004725">
    <property type="term" value="F:protein tyrosine phosphatase activity"/>
    <property type="evidence" value="ECO:0007669"/>
    <property type="project" value="UniProtKB-EC"/>
</dbReference>
<sequence>MSATETPSFDGGKKKKATLSFAVGIGGLQRPGPSEILYKGYRLLITDRPTDATLPFYVEELKKRQVTDVVRVCEPTYQTELLEKEDIKVHEMQFDDGSSPVPEIVEDWLHLIRQRFKEKPEACVAVHCVAGLGRAPVLVALALVELGMKFEDAVEYIRSLRRGAINARQLSYLEKYRSKNRLKQRAGAEGKEQSNWLHSVARKILKK</sequence>
<feature type="domain" description="Tyrosine specific protein phosphatases" evidence="19">
    <location>
        <begin position="106"/>
        <end position="172"/>
    </location>
</feature>
<name>A0AAJ6QWV5_9ACAR</name>
<evidence type="ECO:0000256" key="14">
    <source>
        <dbReference type="ARBA" id="ARBA00057132"/>
    </source>
</evidence>
<evidence type="ECO:0000256" key="15">
    <source>
        <dbReference type="ARBA" id="ARBA00064590"/>
    </source>
</evidence>
<dbReference type="Gene3D" id="3.90.190.10">
    <property type="entry name" value="Protein tyrosine phosphatase superfamily"/>
    <property type="match status" value="1"/>
</dbReference>
<keyword evidence="9" id="KW-0472">Membrane</keyword>
<comment type="subcellular location">
    <subcellularLocation>
        <location evidence="1">Cell membrane</location>
    </subcellularLocation>
    <subcellularLocation>
        <location evidence="2">Early endosome</location>
    </subcellularLocation>
</comment>
<keyword evidence="8" id="KW-0904">Protein phosphatase</keyword>
<keyword evidence="6" id="KW-0967">Endosome</keyword>
<evidence type="ECO:0000256" key="11">
    <source>
        <dbReference type="ARBA" id="ARBA00023288"/>
    </source>
</evidence>